<dbReference type="AlphaFoldDB" id="A0A0B3VYA7"/>
<reference evidence="2 3" key="1">
    <citation type="submission" date="2014-12" db="EMBL/GenBank/DDBJ databases">
        <title>Draft genome sequence of Terrisporobacter sp. 08-306576, isolated from the blood culture of a bacteremia patient.</title>
        <authorList>
            <person name="Lund L.C."/>
            <person name="Sydenham T.V."/>
            <person name="Hogh S.V."/>
            <person name="Skov M.N."/>
            <person name="Kemp M."/>
            <person name="Justesen U.S."/>
        </authorList>
    </citation>
    <scope>NUCLEOTIDE SEQUENCE [LARGE SCALE GENOMIC DNA]</scope>
    <source>
        <strain evidence="2 3">08-306576</strain>
    </source>
</reference>
<evidence type="ECO:0000313" key="3">
    <source>
        <dbReference type="Proteomes" id="UP000031189"/>
    </source>
</evidence>
<gene>
    <name evidence="2" type="ORF">QX51_06285</name>
</gene>
<sequence>MKKILIIIISAILICLTGLGVIGYYVEKDKAAEKTNVKVEEKVDPIAEEEKLVVDINKLDIDKIEGYTSGEGEVSEDNGQNTTVGGMSIPYSIPYKNMEIVSIGEYSGKFIEDGSDVNKENVLAIIVKNTSQEVIDYGEITMKITGKTDTIKFKITNLKPGACTLAMESSGKIEFNSQDKYVYLDSKNNMVSNLSTMESQVAITTENKKITVENLSDKNLNTVYVYYKTISPGNCYLGGITYRAKFEKVEAGKSVSTNTIHFSNTNSEILKVESVKE</sequence>
<dbReference type="RefSeq" id="WP_039679050.1">
    <property type="nucleotide sequence ID" value="NZ_JAWGXO010000002.1"/>
</dbReference>
<keyword evidence="3" id="KW-1185">Reference proteome</keyword>
<organism evidence="2 3">
    <name type="scientific">Terrisporobacter othiniensis</name>
    <dbReference type="NCBI Taxonomy" id="1577792"/>
    <lineage>
        <taxon>Bacteria</taxon>
        <taxon>Bacillati</taxon>
        <taxon>Bacillota</taxon>
        <taxon>Clostridia</taxon>
        <taxon>Peptostreptococcales</taxon>
        <taxon>Peptostreptococcaceae</taxon>
        <taxon>Terrisporobacter</taxon>
    </lineage>
</organism>
<protein>
    <submittedName>
        <fullName evidence="2">Uncharacterized protein</fullName>
    </submittedName>
</protein>
<dbReference type="Proteomes" id="UP000031189">
    <property type="component" value="Unassembled WGS sequence"/>
</dbReference>
<name>A0A0B3VYA7_9FIRM</name>
<evidence type="ECO:0000256" key="1">
    <source>
        <dbReference type="SAM" id="Phobius"/>
    </source>
</evidence>
<evidence type="ECO:0000313" key="2">
    <source>
        <dbReference type="EMBL" id="KHS57768.1"/>
    </source>
</evidence>
<accession>A0A0B3VYA7</accession>
<keyword evidence="1" id="KW-1133">Transmembrane helix</keyword>
<keyword evidence="1" id="KW-0812">Transmembrane</keyword>
<dbReference type="EMBL" id="JWHR01000064">
    <property type="protein sequence ID" value="KHS57768.1"/>
    <property type="molecule type" value="Genomic_DNA"/>
</dbReference>
<comment type="caution">
    <text evidence="2">The sequence shown here is derived from an EMBL/GenBank/DDBJ whole genome shotgun (WGS) entry which is preliminary data.</text>
</comment>
<proteinExistence type="predicted"/>
<keyword evidence="1" id="KW-0472">Membrane</keyword>
<feature type="transmembrane region" description="Helical" evidence="1">
    <location>
        <begin position="6"/>
        <end position="26"/>
    </location>
</feature>
<dbReference type="OrthoDB" id="1749846at2"/>